<dbReference type="EMBL" id="CP120364">
    <property type="protein sequence ID" value="WHS91673.1"/>
    <property type="molecule type" value="Genomic_DNA"/>
</dbReference>
<feature type="compositionally biased region" description="Polar residues" evidence="1">
    <location>
        <begin position="116"/>
        <end position="131"/>
    </location>
</feature>
<proteinExistence type="predicted"/>
<reference evidence="2 3" key="1">
    <citation type="submission" date="2023-03" db="EMBL/GenBank/DDBJ databases">
        <authorList>
            <person name="Menendez E."/>
            <person name="Kaur S."/>
            <person name="Flores-Felix J.D."/>
            <person name="diCenzo G.C."/>
            <person name="Peix A."/>
            <person name="Velazquez E."/>
        </authorList>
    </citation>
    <scope>NUCLEOTIDE SEQUENCE [LARGE SCALE GENOMIC DNA]</scope>
    <source>
        <strain evidence="2 3">CCBAU 71714</strain>
        <plasmid evidence="2 3">pSkuCCBAU71714b</plasmid>
    </source>
</reference>
<gene>
    <name evidence="2" type="ORF">PZL22_000255</name>
</gene>
<keyword evidence="3" id="KW-1185">Reference proteome</keyword>
<evidence type="ECO:0000313" key="3">
    <source>
        <dbReference type="Proteomes" id="UP001233264"/>
    </source>
</evidence>
<keyword evidence="2" id="KW-0614">Plasmid</keyword>
<name>A0ABY8T4E0_9HYPH</name>
<evidence type="ECO:0000256" key="1">
    <source>
        <dbReference type="SAM" id="MobiDB-lite"/>
    </source>
</evidence>
<organism evidence="2 3">
    <name type="scientific">Sinorhizobium kummerowiae</name>
    <dbReference type="NCBI Taxonomy" id="158892"/>
    <lineage>
        <taxon>Bacteria</taxon>
        <taxon>Pseudomonadati</taxon>
        <taxon>Pseudomonadota</taxon>
        <taxon>Alphaproteobacteria</taxon>
        <taxon>Hyphomicrobiales</taxon>
        <taxon>Rhizobiaceae</taxon>
        <taxon>Sinorhizobium/Ensifer group</taxon>
        <taxon>Sinorhizobium</taxon>
    </lineage>
</organism>
<feature type="region of interest" description="Disordered" evidence="1">
    <location>
        <begin position="57"/>
        <end position="143"/>
    </location>
</feature>
<evidence type="ECO:0000313" key="2">
    <source>
        <dbReference type="EMBL" id="WHS91673.1"/>
    </source>
</evidence>
<geneLocation type="plasmid" evidence="2 3">
    <name>pSkuCCBAU71714b</name>
</geneLocation>
<accession>A0ABY8T4E0</accession>
<dbReference type="Proteomes" id="UP001233264">
    <property type="component" value="Plasmid pSkuCCBAU71714b"/>
</dbReference>
<protein>
    <submittedName>
        <fullName evidence="2">Uncharacterized protein</fullName>
    </submittedName>
</protein>
<feature type="compositionally biased region" description="Polar residues" evidence="1">
    <location>
        <begin position="91"/>
        <end position="108"/>
    </location>
</feature>
<sequence length="143" mass="14679">MRSRFLTFKSLIRASHGTIGLPNCFHTSGSEIKEITMRVLATIFTAISIAGLASGSATAACKDGTSTDTTASISAEKPGIAKDGTKAPLETENNAASKDGQTMPLANQQGGGDKNLATSQQDAEAQQSGEQTAAAKSDDCVVE</sequence>
<feature type="compositionally biased region" description="Polar residues" evidence="1">
    <location>
        <begin position="64"/>
        <end position="73"/>
    </location>
</feature>